<protein>
    <submittedName>
        <fullName evidence="2">Uncharacterized protein</fullName>
    </submittedName>
</protein>
<feature type="compositionally biased region" description="Low complexity" evidence="1">
    <location>
        <begin position="90"/>
        <end position="105"/>
    </location>
</feature>
<proteinExistence type="predicted"/>
<evidence type="ECO:0000313" key="2">
    <source>
        <dbReference type="EMBL" id="ETO30183.1"/>
    </source>
</evidence>
<accession>X6NWC3</accession>
<dbReference type="Proteomes" id="UP000023152">
    <property type="component" value="Unassembled WGS sequence"/>
</dbReference>
<organism evidence="2 3">
    <name type="scientific">Reticulomyxa filosa</name>
    <dbReference type="NCBI Taxonomy" id="46433"/>
    <lineage>
        <taxon>Eukaryota</taxon>
        <taxon>Sar</taxon>
        <taxon>Rhizaria</taxon>
        <taxon>Retaria</taxon>
        <taxon>Foraminifera</taxon>
        <taxon>Monothalamids</taxon>
        <taxon>Reticulomyxidae</taxon>
        <taxon>Reticulomyxa</taxon>
    </lineage>
</organism>
<reference evidence="2 3" key="1">
    <citation type="journal article" date="2013" name="Curr. Biol.">
        <title>The Genome of the Foraminiferan Reticulomyxa filosa.</title>
        <authorList>
            <person name="Glockner G."/>
            <person name="Hulsmann N."/>
            <person name="Schleicher M."/>
            <person name="Noegel A.A."/>
            <person name="Eichinger L."/>
            <person name="Gallinger C."/>
            <person name="Pawlowski J."/>
            <person name="Sierra R."/>
            <person name="Euteneuer U."/>
            <person name="Pillet L."/>
            <person name="Moustafa A."/>
            <person name="Platzer M."/>
            <person name="Groth M."/>
            <person name="Szafranski K."/>
            <person name="Schliwa M."/>
        </authorList>
    </citation>
    <scope>NUCLEOTIDE SEQUENCE [LARGE SCALE GENOMIC DNA]</scope>
</reference>
<feature type="region of interest" description="Disordered" evidence="1">
    <location>
        <begin position="72"/>
        <end position="118"/>
    </location>
</feature>
<keyword evidence="3" id="KW-1185">Reference proteome</keyword>
<feature type="region of interest" description="Disordered" evidence="1">
    <location>
        <begin position="161"/>
        <end position="199"/>
    </location>
</feature>
<comment type="caution">
    <text evidence="2">The sequence shown here is derived from an EMBL/GenBank/DDBJ whole genome shotgun (WGS) entry which is preliminary data.</text>
</comment>
<dbReference type="EMBL" id="ASPP01005635">
    <property type="protein sequence ID" value="ETO30183.1"/>
    <property type="molecule type" value="Genomic_DNA"/>
</dbReference>
<gene>
    <name evidence="2" type="ORF">RFI_06937</name>
</gene>
<feature type="compositionally biased region" description="Basic residues" evidence="1">
    <location>
        <begin position="43"/>
        <end position="56"/>
    </location>
</feature>
<feature type="compositionally biased region" description="Polar residues" evidence="1">
    <location>
        <begin position="189"/>
        <end position="199"/>
    </location>
</feature>
<sequence length="199" mass="21685">YYHLQFTRERALTTNEEIVSAVKERKVSNPPPRLDEHFSRKSLTNKKKNRPLPKKPMKYIIDITKRPLGFQLRPSSSIDRSPAVKTYPVSSSSTTSSSSFSSFSFVTGEDNRPTSTTSVSSSVFTAVTNEPTDMQGRVLADIGVDATSISAITSTITNTNANANANANTNTNTNTNANANEIETEADPETTTNTNAESK</sequence>
<dbReference type="AlphaFoldDB" id="X6NWC3"/>
<evidence type="ECO:0000313" key="3">
    <source>
        <dbReference type="Proteomes" id="UP000023152"/>
    </source>
</evidence>
<evidence type="ECO:0000256" key="1">
    <source>
        <dbReference type="SAM" id="MobiDB-lite"/>
    </source>
</evidence>
<feature type="compositionally biased region" description="Basic and acidic residues" evidence="1">
    <location>
        <begin position="23"/>
        <end position="39"/>
    </location>
</feature>
<name>X6NWC3_RETFI</name>
<feature type="non-terminal residue" evidence="2">
    <location>
        <position position="1"/>
    </location>
</feature>
<feature type="region of interest" description="Disordered" evidence="1">
    <location>
        <begin position="23"/>
        <end position="56"/>
    </location>
</feature>
<feature type="compositionally biased region" description="Low complexity" evidence="1">
    <location>
        <begin position="161"/>
        <end position="181"/>
    </location>
</feature>